<protein>
    <submittedName>
        <fullName evidence="2">Uncharacterized protein</fullName>
    </submittedName>
</protein>
<dbReference type="AlphaFoldDB" id="A0ABC8TQX7"/>
<accession>A0ABC8TQX7</accession>
<proteinExistence type="predicted"/>
<dbReference type="EMBL" id="CAUOFW020005858">
    <property type="protein sequence ID" value="CAK9171876.1"/>
    <property type="molecule type" value="Genomic_DNA"/>
</dbReference>
<name>A0ABC8TQX7_9AQUA</name>
<keyword evidence="3" id="KW-1185">Reference proteome</keyword>
<evidence type="ECO:0000313" key="2">
    <source>
        <dbReference type="EMBL" id="CAK9171876.1"/>
    </source>
</evidence>
<gene>
    <name evidence="2" type="ORF">ILEXP_LOCUS41488</name>
</gene>
<feature type="coiled-coil region" evidence="1">
    <location>
        <begin position="6"/>
        <end position="33"/>
    </location>
</feature>
<dbReference type="Proteomes" id="UP001642360">
    <property type="component" value="Unassembled WGS sequence"/>
</dbReference>
<evidence type="ECO:0000313" key="3">
    <source>
        <dbReference type="Proteomes" id="UP001642360"/>
    </source>
</evidence>
<evidence type="ECO:0000256" key="1">
    <source>
        <dbReference type="SAM" id="Coils"/>
    </source>
</evidence>
<organism evidence="2 3">
    <name type="scientific">Ilex paraguariensis</name>
    <name type="common">yerba mate</name>
    <dbReference type="NCBI Taxonomy" id="185542"/>
    <lineage>
        <taxon>Eukaryota</taxon>
        <taxon>Viridiplantae</taxon>
        <taxon>Streptophyta</taxon>
        <taxon>Embryophyta</taxon>
        <taxon>Tracheophyta</taxon>
        <taxon>Spermatophyta</taxon>
        <taxon>Magnoliopsida</taxon>
        <taxon>eudicotyledons</taxon>
        <taxon>Gunneridae</taxon>
        <taxon>Pentapetalae</taxon>
        <taxon>asterids</taxon>
        <taxon>campanulids</taxon>
        <taxon>Aquifoliales</taxon>
        <taxon>Aquifoliaceae</taxon>
        <taxon>Ilex</taxon>
    </lineage>
</organism>
<keyword evidence="1" id="KW-0175">Coiled coil</keyword>
<reference evidence="2 3" key="1">
    <citation type="submission" date="2024-02" db="EMBL/GenBank/DDBJ databases">
        <authorList>
            <person name="Vignale AGUSTIN F."/>
            <person name="Sosa J E."/>
            <person name="Modenutti C."/>
        </authorList>
    </citation>
    <scope>NUCLEOTIDE SEQUENCE [LARGE SCALE GENOMIC DNA]</scope>
</reference>
<sequence length="67" mass="8189">MWVLLKEEKDKKIQDLNDELQKERDRSTEIQRQLHLIIKDLEQHAEFMSLRVEDIVNNMKQIELDDL</sequence>
<comment type="caution">
    <text evidence="2">The sequence shown here is derived from an EMBL/GenBank/DDBJ whole genome shotgun (WGS) entry which is preliminary data.</text>
</comment>